<sequence length="167" mass="19645">MKSYYKLISRFVKKTIDSQWFNHCINFLTIINCLSVIVVLIIEFIELSIINREYTKLTKDILKESIRFDLIEPNDLNETLSNFIKYDPTIPDFKIAYSILSIIVLTILCLFLIEIVIKLIFLPSIFKRRKFEIAEALIVFISFVLNLSLFFEKVRVLSVISLITLIR</sequence>
<evidence type="ECO:0000256" key="5">
    <source>
        <dbReference type="SAM" id="Phobius"/>
    </source>
</evidence>
<dbReference type="AlphaFoldDB" id="A0A813TNQ8"/>
<dbReference type="EMBL" id="CAJNOC010000919">
    <property type="protein sequence ID" value="CAF0817140.1"/>
    <property type="molecule type" value="Genomic_DNA"/>
</dbReference>
<dbReference type="GO" id="GO:0016020">
    <property type="term" value="C:membrane"/>
    <property type="evidence" value="ECO:0007669"/>
    <property type="project" value="UniProtKB-SubCell"/>
</dbReference>
<protein>
    <submittedName>
        <fullName evidence="6">Uncharacterized protein</fullName>
    </submittedName>
</protein>
<accession>A0A813TNQ8</accession>
<feature type="transmembrane region" description="Helical" evidence="5">
    <location>
        <begin position="95"/>
        <end position="121"/>
    </location>
</feature>
<organism evidence="6 7">
    <name type="scientific">Brachionus calyciflorus</name>
    <dbReference type="NCBI Taxonomy" id="104777"/>
    <lineage>
        <taxon>Eukaryota</taxon>
        <taxon>Metazoa</taxon>
        <taxon>Spiralia</taxon>
        <taxon>Gnathifera</taxon>
        <taxon>Rotifera</taxon>
        <taxon>Eurotatoria</taxon>
        <taxon>Monogononta</taxon>
        <taxon>Pseudotrocha</taxon>
        <taxon>Ploima</taxon>
        <taxon>Brachionidae</taxon>
        <taxon>Brachionus</taxon>
    </lineage>
</organism>
<keyword evidence="4 5" id="KW-0472">Membrane</keyword>
<reference evidence="6" key="1">
    <citation type="submission" date="2021-02" db="EMBL/GenBank/DDBJ databases">
        <authorList>
            <person name="Nowell W R."/>
        </authorList>
    </citation>
    <scope>NUCLEOTIDE SEQUENCE</scope>
    <source>
        <strain evidence="6">Ploen Becks lab</strain>
    </source>
</reference>
<evidence type="ECO:0000256" key="2">
    <source>
        <dbReference type="ARBA" id="ARBA00022692"/>
    </source>
</evidence>
<dbReference type="Proteomes" id="UP000663879">
    <property type="component" value="Unassembled WGS sequence"/>
</dbReference>
<dbReference type="OrthoDB" id="10219266at2759"/>
<feature type="transmembrane region" description="Helical" evidence="5">
    <location>
        <begin position="20"/>
        <end position="42"/>
    </location>
</feature>
<evidence type="ECO:0000313" key="7">
    <source>
        <dbReference type="Proteomes" id="UP000663879"/>
    </source>
</evidence>
<gene>
    <name evidence="6" type="ORF">OXX778_LOCUS7269</name>
</gene>
<evidence type="ECO:0000256" key="4">
    <source>
        <dbReference type="ARBA" id="ARBA00023136"/>
    </source>
</evidence>
<keyword evidence="2 5" id="KW-0812">Transmembrane</keyword>
<comment type="subcellular location">
    <subcellularLocation>
        <location evidence="1">Membrane</location>
        <topology evidence="1">Multi-pass membrane protein</topology>
    </subcellularLocation>
</comment>
<feature type="transmembrane region" description="Helical" evidence="5">
    <location>
        <begin position="133"/>
        <end position="151"/>
    </location>
</feature>
<name>A0A813TNQ8_9BILA</name>
<dbReference type="Gene3D" id="1.20.120.350">
    <property type="entry name" value="Voltage-gated potassium channels. Chain C"/>
    <property type="match status" value="1"/>
</dbReference>
<proteinExistence type="predicted"/>
<keyword evidence="3 5" id="KW-1133">Transmembrane helix</keyword>
<comment type="caution">
    <text evidence="6">The sequence shown here is derived from an EMBL/GenBank/DDBJ whole genome shotgun (WGS) entry which is preliminary data.</text>
</comment>
<evidence type="ECO:0000256" key="3">
    <source>
        <dbReference type="ARBA" id="ARBA00022989"/>
    </source>
</evidence>
<evidence type="ECO:0000256" key="1">
    <source>
        <dbReference type="ARBA" id="ARBA00004141"/>
    </source>
</evidence>
<keyword evidence="7" id="KW-1185">Reference proteome</keyword>
<evidence type="ECO:0000313" key="6">
    <source>
        <dbReference type="EMBL" id="CAF0817140.1"/>
    </source>
</evidence>
<dbReference type="InterPro" id="IPR027359">
    <property type="entry name" value="Volt_channel_dom_sf"/>
</dbReference>